<evidence type="ECO:0000259" key="1">
    <source>
        <dbReference type="Pfam" id="PF08334"/>
    </source>
</evidence>
<dbReference type="SUPFAM" id="SSF54523">
    <property type="entry name" value="Pili subunits"/>
    <property type="match status" value="1"/>
</dbReference>
<feature type="domain" description="Type II secretion system protein GspG C-terminal" evidence="1">
    <location>
        <begin position="770"/>
        <end position="810"/>
    </location>
</feature>
<dbReference type="Pfam" id="PF08334">
    <property type="entry name" value="T2SSG"/>
    <property type="match status" value="1"/>
</dbReference>
<protein>
    <recommendedName>
        <fullName evidence="1">Type II secretion system protein GspG C-terminal domain-containing protein</fullName>
    </recommendedName>
</protein>
<keyword evidence="3" id="KW-1185">Reference proteome</keyword>
<dbReference type="Proteomes" id="UP000677918">
    <property type="component" value="Unassembled WGS sequence"/>
</dbReference>
<organism evidence="2 3">
    <name type="scientific">Xylanibacillus composti</name>
    <dbReference type="NCBI Taxonomy" id="1572762"/>
    <lineage>
        <taxon>Bacteria</taxon>
        <taxon>Bacillati</taxon>
        <taxon>Bacillota</taxon>
        <taxon>Bacilli</taxon>
        <taxon>Bacillales</taxon>
        <taxon>Paenibacillaceae</taxon>
        <taxon>Xylanibacillus</taxon>
    </lineage>
</organism>
<evidence type="ECO:0000313" key="3">
    <source>
        <dbReference type="Proteomes" id="UP000677918"/>
    </source>
</evidence>
<accession>A0A8J4H496</accession>
<name>A0A8J4H496_9BACL</name>
<dbReference type="RefSeq" id="WP_213413409.1">
    <property type="nucleotide sequence ID" value="NZ_BOVK01000052.1"/>
</dbReference>
<reference evidence="2" key="1">
    <citation type="submission" date="2021-04" db="EMBL/GenBank/DDBJ databases">
        <title>Draft genome sequence of Xylanibacillus composti strain K13.</title>
        <authorList>
            <person name="Uke A."/>
            <person name="Chhe C."/>
            <person name="Baramee S."/>
            <person name="Kosugi A."/>
        </authorList>
    </citation>
    <scope>NUCLEOTIDE SEQUENCE</scope>
    <source>
        <strain evidence="2">K13</strain>
    </source>
</reference>
<proteinExistence type="predicted"/>
<dbReference type="EMBL" id="BOVK01000052">
    <property type="protein sequence ID" value="GIQ70589.1"/>
    <property type="molecule type" value="Genomic_DNA"/>
</dbReference>
<evidence type="ECO:0000313" key="2">
    <source>
        <dbReference type="EMBL" id="GIQ70589.1"/>
    </source>
</evidence>
<dbReference type="InterPro" id="IPR045584">
    <property type="entry name" value="Pilin-like"/>
</dbReference>
<dbReference type="InterPro" id="IPR013545">
    <property type="entry name" value="T2SS_protein-GspG_C"/>
</dbReference>
<comment type="caution">
    <text evidence="2">The sequence shown here is derived from an EMBL/GenBank/DDBJ whole genome shotgun (WGS) entry which is preliminary data.</text>
</comment>
<sequence>MELTNSKRVLRSSSYVMIEQTAEEQEENDRRSGRALEKLNFIRQVRMKPEDVERAKAWTLRQLGAAENTWVEESFGRLIRIVGILHENEGKPVSNLALASLASPIPSRFLSDIAALMAERDDRGNLAFLVEAFKKRMKTAPVGQLHLERIEMYPVGVERGELMYTVPLAPKETVTISHKEWATTSEEYERIIQDYFESYSERGVAEKTDASISTENESKHASAFNFSAQVSGSYGPVSMTVATGLNNNAENRQVVKDSTQRAREVTEKASARTRQEHKVSFKLETKRGVEDSSFRTITNPHDDRALRIDYYRMMRKWRTDLFRYGLRLTFDIVIPNPGARLWALHRRVRELDERVRQPFVFTLKLDGLTEDNWKAEADKYGAVIEPPPPKSIPISITRSLQDPNGGMEIFEFAAPDGYRMDSSGVRIEGMWLGPDNPSLMFPPATSLQVSPYTVTSAEKGGTFTGSSTGSGSGKHGSFFMYYSKVNRVTITVGMGAVREQGTLEAWRTKGWTALRDTAFAKWQDEIARLQAERDRLWMELSGKDTLTLRRLEREELIRQTLHWIIGEQFDPAPSEVGKILKKLVEMEQHQLPDEMPNADAARQLSKDEWATAAGFGDIVKYLHHAVEWENLLYFLYPYFWGSDDMAREKMLFEHPDVNHRDFLRAGYARIVIPVRPGFEESFTNLINTGVFSDQDKTPYMTIAEEVANFARTNYASIPPANPEKHARPLLHPEQRKTWDTMQKVIKLIEDYYDTHRAYPADLSVLPGAPFQDAWNHDLVYKNPGSSHDYDLLSLGADHTAGGEGVNADMSAAATASLVASWFDYTPTSGIDIEIQNKFDEDEEG</sequence>
<dbReference type="AlphaFoldDB" id="A0A8J4H496"/>
<dbReference type="Gene3D" id="3.30.700.10">
    <property type="entry name" value="Glycoprotein, Type 4 Pilin"/>
    <property type="match status" value="1"/>
</dbReference>
<gene>
    <name evidence="2" type="ORF">XYCOK13_34130</name>
</gene>